<comment type="function">
    <text evidence="1 16">Is required not only for elongation of protein synthesis but also for the initiation of all mRNA translation through initiator tRNA(fMet) aminoacylation.</text>
</comment>
<keyword evidence="13 16" id="KW-0648">Protein biosynthesis</keyword>
<feature type="binding site" evidence="16">
    <location>
        <position position="150"/>
    </location>
    <ligand>
        <name>Zn(2+)</name>
        <dbReference type="ChEBI" id="CHEBI:29105"/>
    </ligand>
</feature>
<comment type="subunit">
    <text evidence="4 16">Homodimer.</text>
</comment>
<evidence type="ECO:0000256" key="14">
    <source>
        <dbReference type="ARBA" id="ARBA00023146"/>
    </source>
</evidence>
<dbReference type="NCBIfam" id="TIGR00398">
    <property type="entry name" value="metG"/>
    <property type="match status" value="1"/>
</dbReference>
<dbReference type="InterPro" id="IPR033911">
    <property type="entry name" value="MetRS_core"/>
</dbReference>
<dbReference type="GO" id="GO:0005829">
    <property type="term" value="C:cytosol"/>
    <property type="evidence" value="ECO:0007669"/>
    <property type="project" value="TreeGrafter"/>
</dbReference>
<dbReference type="GO" id="GO:0000049">
    <property type="term" value="F:tRNA binding"/>
    <property type="evidence" value="ECO:0007669"/>
    <property type="project" value="UniProtKB-UniRule"/>
</dbReference>
<dbReference type="GO" id="GO:0004825">
    <property type="term" value="F:methionine-tRNA ligase activity"/>
    <property type="evidence" value="ECO:0007669"/>
    <property type="project" value="UniProtKB-UniRule"/>
</dbReference>
<dbReference type="InterPro" id="IPR014758">
    <property type="entry name" value="Met-tRNA_synth"/>
</dbReference>
<comment type="subcellular location">
    <subcellularLocation>
        <location evidence="2 16">Cytoplasm</location>
    </subcellularLocation>
</comment>
<keyword evidence="19" id="KW-1185">Reference proteome</keyword>
<evidence type="ECO:0000256" key="16">
    <source>
        <dbReference type="HAMAP-Rule" id="MF_00098"/>
    </source>
</evidence>
<keyword evidence="5 16" id="KW-0963">Cytoplasm</keyword>
<dbReference type="Pfam" id="PF01588">
    <property type="entry name" value="tRNA_bind"/>
    <property type="match status" value="1"/>
</dbReference>
<dbReference type="SUPFAM" id="SSF50249">
    <property type="entry name" value="Nucleic acid-binding proteins"/>
    <property type="match status" value="1"/>
</dbReference>
<dbReference type="CDD" id="cd02800">
    <property type="entry name" value="tRNA_bind_EcMetRS_like"/>
    <property type="match status" value="1"/>
</dbReference>
<evidence type="ECO:0000256" key="10">
    <source>
        <dbReference type="ARBA" id="ARBA00022833"/>
    </source>
</evidence>
<comment type="caution">
    <text evidence="18">The sequence shown here is derived from an EMBL/GenBank/DDBJ whole genome shotgun (WGS) entry which is preliminary data.</text>
</comment>
<dbReference type="Pfam" id="PF09334">
    <property type="entry name" value="tRNA-synt_1g"/>
    <property type="match status" value="1"/>
</dbReference>
<comment type="catalytic activity">
    <reaction evidence="15 16">
        <text>tRNA(Met) + L-methionine + ATP = L-methionyl-tRNA(Met) + AMP + diphosphate</text>
        <dbReference type="Rhea" id="RHEA:13481"/>
        <dbReference type="Rhea" id="RHEA-COMP:9667"/>
        <dbReference type="Rhea" id="RHEA-COMP:9698"/>
        <dbReference type="ChEBI" id="CHEBI:30616"/>
        <dbReference type="ChEBI" id="CHEBI:33019"/>
        <dbReference type="ChEBI" id="CHEBI:57844"/>
        <dbReference type="ChEBI" id="CHEBI:78442"/>
        <dbReference type="ChEBI" id="CHEBI:78530"/>
        <dbReference type="ChEBI" id="CHEBI:456215"/>
        <dbReference type="EC" id="6.1.1.10"/>
    </reaction>
</comment>
<feature type="binding site" evidence="16">
    <location>
        <position position="339"/>
    </location>
    <ligand>
        <name>ATP</name>
        <dbReference type="ChEBI" id="CHEBI:30616"/>
    </ligand>
</feature>
<dbReference type="SUPFAM" id="SSF47323">
    <property type="entry name" value="Anticodon-binding domain of a subclass of class I aminoacyl-tRNA synthetases"/>
    <property type="match status" value="1"/>
</dbReference>
<evidence type="ECO:0000256" key="11">
    <source>
        <dbReference type="ARBA" id="ARBA00022840"/>
    </source>
</evidence>
<feature type="domain" description="TRNA-binding" evidence="17">
    <location>
        <begin position="593"/>
        <end position="695"/>
    </location>
</feature>
<organism evidence="18 19">
    <name type="scientific">Zunongwangia atlantica 22II14-10F7</name>
    <dbReference type="NCBI Taxonomy" id="1185767"/>
    <lineage>
        <taxon>Bacteria</taxon>
        <taxon>Pseudomonadati</taxon>
        <taxon>Bacteroidota</taxon>
        <taxon>Flavobacteriia</taxon>
        <taxon>Flavobacteriales</taxon>
        <taxon>Flavobacteriaceae</taxon>
        <taxon>Zunongwangia</taxon>
    </lineage>
</organism>
<keyword evidence="11 16" id="KW-0067">ATP-binding</keyword>
<keyword evidence="8 16" id="KW-0479">Metal-binding</keyword>
<dbReference type="SUPFAM" id="SSF57770">
    <property type="entry name" value="Methionyl-tRNA synthetase (MetRS), Zn-domain"/>
    <property type="match status" value="1"/>
</dbReference>
<dbReference type="InterPro" id="IPR041872">
    <property type="entry name" value="Anticodon_Met"/>
</dbReference>
<dbReference type="PROSITE" id="PS50886">
    <property type="entry name" value="TRBD"/>
    <property type="match status" value="1"/>
</dbReference>
<dbReference type="PROSITE" id="PS00178">
    <property type="entry name" value="AA_TRNA_LIGASE_I"/>
    <property type="match status" value="1"/>
</dbReference>
<evidence type="ECO:0000313" key="18">
    <source>
        <dbReference type="EMBL" id="ORL45991.1"/>
    </source>
</evidence>
<evidence type="ECO:0000256" key="3">
    <source>
        <dbReference type="ARBA" id="ARBA00008258"/>
    </source>
</evidence>
<dbReference type="OrthoDB" id="9810191at2"/>
<comment type="cofactor">
    <cofactor evidence="16">
        <name>Zn(2+)</name>
        <dbReference type="ChEBI" id="CHEBI:29105"/>
    </cofactor>
    <text evidence="16">Binds 1 zinc ion per subunit.</text>
</comment>
<keyword evidence="14 16" id="KW-0030">Aminoacyl-tRNA synthetase</keyword>
<feature type="short sequence motif" description="'KMSKS' region" evidence="16">
    <location>
        <begin position="336"/>
        <end position="340"/>
    </location>
</feature>
<sequence length="695" mass="78316">MSNTPKRYTITAALPYTNGPIHIGHLSGVYVPADIYSRFLRMQGHDVAFVCGSDEHGVPITIKAKKEGVTPQDIVDKYDGIIKDSFNNFGISFDNYSRTSAEIHHKTASAFFKKLYEDGKFIEETTEQLYDAEAKQFLADRFVTGTCPKCGNEEAYGDQCESCGTSLNATDLINPKSAITGATPTLKETKHWFLPLDQYEDWLKEWILEGHKSDWKPNVYGQVKSWIDDGLRARAVTRDLDWGIPVPVEGGEGKVLYVWFDAPIGYISSTKEWAEREGKDWEPYWKDKDTKLVHFIGKDNIVFHCIIFPAMLKAHGDYILPDNVPANEFLNLEGKKLSTSKNWAVWLHEYLEDFPGQQDVLRYALTANAPEAKDNDFTWKDFQARNNNELVAIFGNFINRVVVLTNKYYKGEVPTPAEYSMVDEETIAALKAYPAVIASSIEKYRFREAQSELMNLARLGNKYLADEEPWKLVKTDEERTKTVMYVALQIASALATLSEPFLPFTSNKLKEILKFSAEERNLNEGELSQWDKITTREALLPAGHIIGKAELLFAKIEDEKIELQLQKLEASKAANAKADESVEPQKDTATFEDFTKMDLRVGTIIEANKMPKTKKLMVLKVDTGLDKRTIVSGIAEHFKAEELIGKKVTVLANLAPRKLRGVESEGMILLTENAEGKLVFVNPDEDGVTNGATIN</sequence>
<keyword evidence="6 16" id="KW-0820">tRNA-binding</keyword>
<dbReference type="InterPro" id="IPR009080">
    <property type="entry name" value="tRNAsynth_Ia_anticodon-bd"/>
</dbReference>
<dbReference type="Gene3D" id="1.10.730.10">
    <property type="entry name" value="Isoleucyl-tRNA Synthetase, Domain 1"/>
    <property type="match status" value="1"/>
</dbReference>
<dbReference type="PANTHER" id="PTHR45765:SF1">
    <property type="entry name" value="METHIONINE--TRNA LIGASE, CYTOPLASMIC"/>
    <property type="match status" value="1"/>
</dbReference>
<feature type="binding site" evidence="16">
    <location>
        <position position="163"/>
    </location>
    <ligand>
        <name>Zn(2+)</name>
        <dbReference type="ChEBI" id="CHEBI:29105"/>
    </ligand>
</feature>
<dbReference type="HAMAP" id="MF_00098">
    <property type="entry name" value="Met_tRNA_synth_type1"/>
    <property type="match status" value="1"/>
</dbReference>
<dbReference type="PRINTS" id="PR01041">
    <property type="entry name" value="TRNASYNTHMET"/>
</dbReference>
<dbReference type="InterPro" id="IPR012340">
    <property type="entry name" value="NA-bd_OB-fold"/>
</dbReference>
<dbReference type="FunFam" id="2.20.28.20:FF:000001">
    <property type="entry name" value="Methionine--tRNA ligase"/>
    <property type="match status" value="1"/>
</dbReference>
<evidence type="ECO:0000256" key="13">
    <source>
        <dbReference type="ARBA" id="ARBA00022917"/>
    </source>
</evidence>
<feature type="binding site" evidence="16">
    <location>
        <position position="160"/>
    </location>
    <ligand>
        <name>Zn(2+)</name>
        <dbReference type="ChEBI" id="CHEBI:29105"/>
    </ligand>
</feature>
<keyword evidence="12 16" id="KW-0694">RNA-binding</keyword>
<evidence type="ECO:0000256" key="5">
    <source>
        <dbReference type="ARBA" id="ARBA00022490"/>
    </source>
</evidence>
<evidence type="ECO:0000256" key="7">
    <source>
        <dbReference type="ARBA" id="ARBA00022598"/>
    </source>
</evidence>
<dbReference type="EC" id="6.1.1.10" evidence="16"/>
<dbReference type="Proteomes" id="UP000192746">
    <property type="component" value="Unassembled WGS sequence"/>
</dbReference>
<dbReference type="RefSeq" id="WP_084841111.1">
    <property type="nucleotide sequence ID" value="NZ_ARYN01000006.1"/>
</dbReference>
<dbReference type="GO" id="GO:0005524">
    <property type="term" value="F:ATP binding"/>
    <property type="evidence" value="ECO:0007669"/>
    <property type="project" value="UniProtKB-UniRule"/>
</dbReference>
<dbReference type="NCBIfam" id="TIGR00399">
    <property type="entry name" value="metG_C_term"/>
    <property type="match status" value="1"/>
</dbReference>
<keyword evidence="7 16" id="KW-0436">Ligase</keyword>
<protein>
    <recommendedName>
        <fullName evidence="16">Methionine--tRNA ligase</fullName>
        <ecNumber evidence="16">6.1.1.10</ecNumber>
    </recommendedName>
    <alternativeName>
        <fullName evidence="16">Methionyl-tRNA synthetase</fullName>
        <shortName evidence="16">MetRS</shortName>
    </alternativeName>
</protein>
<dbReference type="SUPFAM" id="SSF52374">
    <property type="entry name" value="Nucleotidylyl transferase"/>
    <property type="match status" value="1"/>
</dbReference>
<dbReference type="FunFam" id="2.40.50.140:FF:000042">
    <property type="entry name" value="Methionine--tRNA ligase"/>
    <property type="match status" value="1"/>
</dbReference>
<dbReference type="InterPro" id="IPR002547">
    <property type="entry name" value="tRNA-bd_dom"/>
</dbReference>
<dbReference type="AlphaFoldDB" id="A0A1Y1T4M1"/>
<dbReference type="GO" id="GO:0006431">
    <property type="term" value="P:methionyl-tRNA aminoacylation"/>
    <property type="evidence" value="ECO:0007669"/>
    <property type="project" value="UniProtKB-UniRule"/>
</dbReference>
<name>A0A1Y1T4M1_9FLAO</name>
<accession>A0A1Y1T4M1</accession>
<evidence type="ECO:0000256" key="2">
    <source>
        <dbReference type="ARBA" id="ARBA00004496"/>
    </source>
</evidence>
<dbReference type="Pfam" id="PF19303">
    <property type="entry name" value="Anticodon_3"/>
    <property type="match status" value="1"/>
</dbReference>
<dbReference type="InterPro" id="IPR014729">
    <property type="entry name" value="Rossmann-like_a/b/a_fold"/>
</dbReference>
<evidence type="ECO:0000256" key="9">
    <source>
        <dbReference type="ARBA" id="ARBA00022741"/>
    </source>
</evidence>
<dbReference type="InterPro" id="IPR004495">
    <property type="entry name" value="Met-tRNA-synth_bsu_C"/>
</dbReference>
<proteinExistence type="inferred from homology"/>
<dbReference type="STRING" id="1185767.IIF7_07721"/>
<dbReference type="InterPro" id="IPR001412">
    <property type="entry name" value="aa-tRNA-synth_I_CS"/>
</dbReference>
<keyword evidence="9 16" id="KW-0547">Nucleotide-binding</keyword>
<evidence type="ECO:0000256" key="8">
    <source>
        <dbReference type="ARBA" id="ARBA00022723"/>
    </source>
</evidence>
<dbReference type="Gene3D" id="3.40.50.620">
    <property type="entry name" value="HUPs"/>
    <property type="match status" value="1"/>
</dbReference>
<dbReference type="InterPro" id="IPR015413">
    <property type="entry name" value="Methionyl/Leucyl_tRNA_Synth"/>
</dbReference>
<dbReference type="NCBIfam" id="NF001100">
    <property type="entry name" value="PRK00133.1"/>
    <property type="match status" value="1"/>
</dbReference>
<dbReference type="Gene3D" id="2.40.50.140">
    <property type="entry name" value="Nucleic acid-binding proteins"/>
    <property type="match status" value="1"/>
</dbReference>
<evidence type="ECO:0000256" key="15">
    <source>
        <dbReference type="ARBA" id="ARBA00047364"/>
    </source>
</evidence>
<dbReference type="InterPro" id="IPR029038">
    <property type="entry name" value="MetRS_Zn"/>
</dbReference>
<reference evidence="18 19" key="1">
    <citation type="submission" date="2013-04" db="EMBL/GenBank/DDBJ databases">
        <title>Zunongwangia sp. 22II14-10F7 Genome Sequencing.</title>
        <authorList>
            <person name="Lai Q."/>
            <person name="Shao Z."/>
        </authorList>
    </citation>
    <scope>NUCLEOTIDE SEQUENCE [LARGE SCALE GENOMIC DNA]</scope>
    <source>
        <strain evidence="18 19">22II14-10F7</strain>
    </source>
</reference>
<evidence type="ECO:0000259" key="17">
    <source>
        <dbReference type="PROSITE" id="PS50886"/>
    </source>
</evidence>
<evidence type="ECO:0000256" key="4">
    <source>
        <dbReference type="ARBA" id="ARBA00011738"/>
    </source>
</evidence>
<evidence type="ECO:0000256" key="1">
    <source>
        <dbReference type="ARBA" id="ARBA00003314"/>
    </source>
</evidence>
<gene>
    <name evidence="16 18" type="primary">metG</name>
    <name evidence="18" type="ORF">IIF7_07721</name>
</gene>
<dbReference type="CDD" id="cd07957">
    <property type="entry name" value="Anticodon_Ia_Met"/>
    <property type="match status" value="1"/>
</dbReference>
<keyword evidence="10 16" id="KW-0862">Zinc</keyword>
<feature type="binding site" evidence="16">
    <location>
        <position position="147"/>
    </location>
    <ligand>
        <name>Zn(2+)</name>
        <dbReference type="ChEBI" id="CHEBI:29105"/>
    </ligand>
</feature>
<feature type="short sequence motif" description="'HIGH' region" evidence="16">
    <location>
        <begin position="15"/>
        <end position="25"/>
    </location>
</feature>
<dbReference type="InterPro" id="IPR023458">
    <property type="entry name" value="Met-tRNA_ligase_1"/>
</dbReference>
<dbReference type="EMBL" id="ARYN01000006">
    <property type="protein sequence ID" value="ORL45991.1"/>
    <property type="molecule type" value="Genomic_DNA"/>
</dbReference>
<evidence type="ECO:0000256" key="6">
    <source>
        <dbReference type="ARBA" id="ARBA00022555"/>
    </source>
</evidence>
<evidence type="ECO:0000313" key="19">
    <source>
        <dbReference type="Proteomes" id="UP000192746"/>
    </source>
</evidence>
<dbReference type="GO" id="GO:0046872">
    <property type="term" value="F:metal ion binding"/>
    <property type="evidence" value="ECO:0007669"/>
    <property type="project" value="UniProtKB-KW"/>
</dbReference>
<evidence type="ECO:0000256" key="12">
    <source>
        <dbReference type="ARBA" id="ARBA00022884"/>
    </source>
</evidence>
<dbReference type="CDD" id="cd00814">
    <property type="entry name" value="MetRS_core"/>
    <property type="match status" value="1"/>
</dbReference>
<dbReference type="Gene3D" id="2.20.28.20">
    <property type="entry name" value="Methionyl-tRNA synthetase, Zn-domain"/>
    <property type="match status" value="1"/>
</dbReference>
<comment type="similarity">
    <text evidence="3 16">Belongs to the class-I aminoacyl-tRNA synthetase family. MetG type 1 subfamily.</text>
</comment>
<dbReference type="PANTHER" id="PTHR45765">
    <property type="entry name" value="METHIONINE--TRNA LIGASE"/>
    <property type="match status" value="1"/>
</dbReference>